<name>A0AAW5PDT6_9BACT</name>
<dbReference type="Proteomes" id="UP001155110">
    <property type="component" value="Unassembled WGS sequence"/>
</dbReference>
<evidence type="ECO:0000313" key="1">
    <source>
        <dbReference type="EMBL" id="MCS4159391.1"/>
    </source>
</evidence>
<gene>
    <name evidence="1" type="ORF">GGP99_003383</name>
</gene>
<evidence type="ECO:0000313" key="2">
    <source>
        <dbReference type="Proteomes" id="UP001155110"/>
    </source>
</evidence>
<organism evidence="1 2">
    <name type="scientific">Salinibacter ruber</name>
    <dbReference type="NCBI Taxonomy" id="146919"/>
    <lineage>
        <taxon>Bacteria</taxon>
        <taxon>Pseudomonadati</taxon>
        <taxon>Rhodothermota</taxon>
        <taxon>Rhodothermia</taxon>
        <taxon>Rhodothermales</taxon>
        <taxon>Salinibacteraceae</taxon>
        <taxon>Salinibacter</taxon>
    </lineage>
</organism>
<dbReference type="AlphaFoldDB" id="A0AAW5PDT6"/>
<comment type="caution">
    <text evidence="1">The sequence shown here is derived from an EMBL/GenBank/DDBJ whole genome shotgun (WGS) entry which is preliminary data.</text>
</comment>
<dbReference type="EMBL" id="JANTZM010000027">
    <property type="protein sequence ID" value="MCS4159391.1"/>
    <property type="molecule type" value="Genomic_DNA"/>
</dbReference>
<protein>
    <submittedName>
        <fullName evidence="1">Uncharacterized protein</fullName>
    </submittedName>
</protein>
<proteinExistence type="predicted"/>
<accession>A0AAW5PDT6</accession>
<sequence length="62" mass="7176">MQHLSRTEPGKVPATTWEVTVTIKSHTECTWSPRSQEPQETETPQPPFCVTITFWEYLTRLG</sequence>
<reference evidence="1" key="1">
    <citation type="submission" date="2022-08" db="EMBL/GenBank/DDBJ databases">
        <title>Genomic Encyclopedia of Type Strains, Phase V (KMG-V): Genome sequencing to study the core and pangenomes of soil and plant-associated prokaryotes.</title>
        <authorList>
            <person name="Whitman W."/>
        </authorList>
    </citation>
    <scope>NUCLEOTIDE SEQUENCE</scope>
    <source>
        <strain evidence="1">SP3002</strain>
    </source>
</reference>